<feature type="compositionally biased region" description="Low complexity" evidence="1">
    <location>
        <begin position="1"/>
        <end position="20"/>
    </location>
</feature>
<accession>A0A9W9DG88</accession>
<feature type="region of interest" description="Disordered" evidence="1">
    <location>
        <begin position="394"/>
        <end position="422"/>
    </location>
</feature>
<evidence type="ECO:0000259" key="2">
    <source>
        <dbReference type="Pfam" id="PF15249"/>
    </source>
</evidence>
<feature type="compositionally biased region" description="Polar residues" evidence="1">
    <location>
        <begin position="32"/>
        <end position="43"/>
    </location>
</feature>
<gene>
    <name evidence="3" type="ORF">C8J55DRAFT_207454</name>
</gene>
<feature type="domain" description="GLTSCR protein conserved" evidence="2">
    <location>
        <begin position="101"/>
        <end position="211"/>
    </location>
</feature>
<reference evidence="3" key="2">
    <citation type="journal article" date="2023" name="Proc. Natl. Acad. Sci. U.S.A.">
        <title>A global phylogenomic analysis of the shiitake genus Lentinula.</title>
        <authorList>
            <person name="Sierra-Patev S."/>
            <person name="Min B."/>
            <person name="Naranjo-Ortiz M."/>
            <person name="Looney B."/>
            <person name="Konkel Z."/>
            <person name="Slot J.C."/>
            <person name="Sakamoto Y."/>
            <person name="Steenwyk J.L."/>
            <person name="Rokas A."/>
            <person name="Carro J."/>
            <person name="Camarero S."/>
            <person name="Ferreira P."/>
            <person name="Molpeceres G."/>
            <person name="Ruiz-Duenas F.J."/>
            <person name="Serrano A."/>
            <person name="Henrissat B."/>
            <person name="Drula E."/>
            <person name="Hughes K.W."/>
            <person name="Mata J.L."/>
            <person name="Ishikawa N.K."/>
            <person name="Vargas-Isla R."/>
            <person name="Ushijima S."/>
            <person name="Smith C.A."/>
            <person name="Donoghue J."/>
            <person name="Ahrendt S."/>
            <person name="Andreopoulos W."/>
            <person name="He G."/>
            <person name="LaButti K."/>
            <person name="Lipzen A."/>
            <person name="Ng V."/>
            <person name="Riley R."/>
            <person name="Sandor L."/>
            <person name="Barry K."/>
            <person name="Martinez A.T."/>
            <person name="Xiao Y."/>
            <person name="Gibbons J.G."/>
            <person name="Terashima K."/>
            <person name="Grigoriev I.V."/>
            <person name="Hibbett D."/>
        </authorList>
    </citation>
    <scope>NUCLEOTIDE SEQUENCE</scope>
    <source>
        <strain evidence="3">Sp2 HRB7682 ss15</strain>
    </source>
</reference>
<evidence type="ECO:0000313" key="4">
    <source>
        <dbReference type="Proteomes" id="UP001150238"/>
    </source>
</evidence>
<comment type="caution">
    <text evidence="3">The sequence shown here is derived from an EMBL/GenBank/DDBJ whole genome shotgun (WGS) entry which is preliminary data.</text>
</comment>
<proteinExistence type="predicted"/>
<feature type="compositionally biased region" description="Basic and acidic residues" evidence="1">
    <location>
        <begin position="75"/>
        <end position="86"/>
    </location>
</feature>
<dbReference type="Proteomes" id="UP001150238">
    <property type="component" value="Unassembled WGS sequence"/>
</dbReference>
<name>A0A9W9DG88_9AGAR</name>
<evidence type="ECO:0000313" key="3">
    <source>
        <dbReference type="EMBL" id="KAJ4467941.1"/>
    </source>
</evidence>
<dbReference type="InterPro" id="IPR015671">
    <property type="entry name" value="GSCR1_dom"/>
</dbReference>
<reference evidence="3" key="1">
    <citation type="submission" date="2022-08" db="EMBL/GenBank/DDBJ databases">
        <authorList>
            <consortium name="DOE Joint Genome Institute"/>
            <person name="Min B."/>
            <person name="Riley R."/>
            <person name="Sierra-Patev S."/>
            <person name="Naranjo-Ortiz M."/>
            <person name="Looney B."/>
            <person name="Konkel Z."/>
            <person name="Slot J.C."/>
            <person name="Sakamoto Y."/>
            <person name="Steenwyk J.L."/>
            <person name="Rokas A."/>
            <person name="Carro J."/>
            <person name="Camarero S."/>
            <person name="Ferreira P."/>
            <person name="Molpeceres G."/>
            <person name="Ruiz-Duenas F.J."/>
            <person name="Serrano A."/>
            <person name="Henrissat B."/>
            <person name="Drula E."/>
            <person name="Hughes K.W."/>
            <person name="Mata J.L."/>
            <person name="Ishikawa N.K."/>
            <person name="Vargas-Isla R."/>
            <person name="Ushijima S."/>
            <person name="Smith C.A."/>
            <person name="Ahrendt S."/>
            <person name="Andreopoulos W."/>
            <person name="He G."/>
            <person name="Labutti K."/>
            <person name="Lipzen A."/>
            <person name="Ng V."/>
            <person name="Sandor L."/>
            <person name="Barry K."/>
            <person name="Martinez A.T."/>
            <person name="Xiao Y."/>
            <person name="Gibbons J.G."/>
            <person name="Terashima K."/>
            <person name="Hibbett D.S."/>
            <person name="Grigoriev I.V."/>
        </authorList>
    </citation>
    <scope>NUCLEOTIDE SEQUENCE</scope>
    <source>
        <strain evidence="3">Sp2 HRB7682 ss15</strain>
    </source>
</reference>
<protein>
    <recommendedName>
        <fullName evidence="2">GLTSCR protein conserved domain-containing protein</fullName>
    </recommendedName>
</protein>
<sequence>MSTISTFLPSSSSVPISNNSTQAKSLPYPPASRSQTPVSSSLAGPSIWRPPAHWNLDTNGRLADPPSNSTKKPPRNKDRTPEERGTIAETSARVSSRIAADHEAVLNPDVESPFVDTIDVVNRLLPYHIFFQPKEDLAPLLRDRKGKTKALDTEDLAETKFALDCHRRRKKLEDRFRKARVKGGAGSGFNSQLVVLTQSVLDSDRAEVAALNAELRAARSEYDRLERQKRATSNPPPPTTASRTSFYTAPTQSAVANGQSAYYRPYPYTYTSTFGTSSPVQAAAATPIFSVASSATSTPPQANISTVPPPATYPTTSAIPVQLPIAFMPALNRLGIIPVPTGSVSAGQPQPPAVLRGSSSNGTVLNLEINVAMLQPSQMSGLAVILNSLMSRSNASSIPSTPVAPSSGSTTGVLPAPADKVS</sequence>
<dbReference type="Pfam" id="PF15249">
    <property type="entry name" value="GLTSCR1"/>
    <property type="match status" value="1"/>
</dbReference>
<organism evidence="3 4">
    <name type="scientific">Lentinula lateritia</name>
    <dbReference type="NCBI Taxonomy" id="40482"/>
    <lineage>
        <taxon>Eukaryota</taxon>
        <taxon>Fungi</taxon>
        <taxon>Dikarya</taxon>
        <taxon>Basidiomycota</taxon>
        <taxon>Agaricomycotina</taxon>
        <taxon>Agaricomycetes</taxon>
        <taxon>Agaricomycetidae</taxon>
        <taxon>Agaricales</taxon>
        <taxon>Marasmiineae</taxon>
        <taxon>Omphalotaceae</taxon>
        <taxon>Lentinula</taxon>
    </lineage>
</organism>
<feature type="region of interest" description="Disordered" evidence="1">
    <location>
        <begin position="1"/>
        <end position="93"/>
    </location>
</feature>
<dbReference type="AlphaFoldDB" id="A0A9W9DG88"/>
<evidence type="ECO:0000256" key="1">
    <source>
        <dbReference type="SAM" id="MobiDB-lite"/>
    </source>
</evidence>
<feature type="region of interest" description="Disordered" evidence="1">
    <location>
        <begin position="222"/>
        <end position="250"/>
    </location>
</feature>
<feature type="compositionally biased region" description="Polar residues" evidence="1">
    <location>
        <begin position="394"/>
        <end position="412"/>
    </location>
</feature>
<dbReference type="EMBL" id="JANVFS010000039">
    <property type="protein sequence ID" value="KAJ4467941.1"/>
    <property type="molecule type" value="Genomic_DNA"/>
</dbReference>